<evidence type="ECO:0000313" key="4">
    <source>
        <dbReference type="Proteomes" id="UP000284395"/>
    </source>
</evidence>
<dbReference type="InterPro" id="IPR012373">
    <property type="entry name" value="Ferrdict_sens_TM"/>
</dbReference>
<dbReference type="GO" id="GO:0016989">
    <property type="term" value="F:sigma factor antagonist activity"/>
    <property type="evidence" value="ECO:0007669"/>
    <property type="project" value="TreeGrafter"/>
</dbReference>
<sequence length="336" mass="37573">MSQQSESLREAEREEGARLFLRARETGSDRDCRELEQWVAEDPERRMLLRDLDYIWDGVGSLENEPQVMQWRDDIESVSGSGRGRTYLALAASLLLAVAFGSVSLLMSHREAETAQLMATSIGERTEATLEDGSTILLDSASEVAVEYSRDVRQVRLLRGQAWFRVAHNPDRPFQVVADGEEIRALGTEFNVAVERAGPTVSLIKGRVLVSHLENREAFFGLRDRTVKLPVATLEAGQQLSYNSESQPRIRTFDPAAVSAWKKGRIIFEDLPLDKAIAIVNRYSRRSVELDPQLPPIRMTGVFNAGDGLAFARTAATYLPNARLTINEKSIVIQKD</sequence>
<dbReference type="Pfam" id="PF04773">
    <property type="entry name" value="FecR"/>
    <property type="match status" value="1"/>
</dbReference>
<feature type="transmembrane region" description="Helical" evidence="1">
    <location>
        <begin position="87"/>
        <end position="107"/>
    </location>
</feature>
<evidence type="ECO:0000313" key="3">
    <source>
        <dbReference type="EMBL" id="RKF23096.1"/>
    </source>
</evidence>
<accession>A0A420EQX5</accession>
<dbReference type="OrthoDB" id="9798846at2"/>
<feature type="domain" description="FecR protein" evidence="2">
    <location>
        <begin position="118"/>
        <end position="208"/>
    </location>
</feature>
<dbReference type="RefSeq" id="WP_120323000.1">
    <property type="nucleotide sequence ID" value="NZ_RAPF01000001.1"/>
</dbReference>
<evidence type="ECO:0000259" key="2">
    <source>
        <dbReference type="Pfam" id="PF04773"/>
    </source>
</evidence>
<dbReference type="InterPro" id="IPR006860">
    <property type="entry name" value="FecR"/>
</dbReference>
<keyword evidence="1" id="KW-0812">Transmembrane</keyword>
<protein>
    <recommendedName>
        <fullName evidence="2">FecR protein domain-containing protein</fullName>
    </recommendedName>
</protein>
<reference evidence="3 4" key="1">
    <citation type="submission" date="2018-09" db="EMBL/GenBank/DDBJ databases">
        <title>Altererythrobacter spongiae sp. nov., isolated from a marine sponge.</title>
        <authorList>
            <person name="Zhuang L."/>
            <person name="Luo L."/>
        </authorList>
    </citation>
    <scope>NUCLEOTIDE SEQUENCE [LARGE SCALE GENOMIC DNA]</scope>
    <source>
        <strain evidence="3 4">HN-Y73</strain>
    </source>
</reference>
<evidence type="ECO:0000256" key="1">
    <source>
        <dbReference type="SAM" id="Phobius"/>
    </source>
</evidence>
<dbReference type="PIRSF" id="PIRSF018266">
    <property type="entry name" value="FecR"/>
    <property type="match status" value="1"/>
</dbReference>
<dbReference type="Gene3D" id="2.60.120.1440">
    <property type="match status" value="1"/>
</dbReference>
<dbReference type="PANTHER" id="PTHR30273">
    <property type="entry name" value="PERIPLASMIC SIGNAL SENSOR AND SIGMA FACTOR ACTIVATOR FECR-RELATED"/>
    <property type="match status" value="1"/>
</dbReference>
<organism evidence="3 4">
    <name type="scientific">Altericroceibacterium spongiae</name>
    <dbReference type="NCBI Taxonomy" id="2320269"/>
    <lineage>
        <taxon>Bacteria</taxon>
        <taxon>Pseudomonadati</taxon>
        <taxon>Pseudomonadota</taxon>
        <taxon>Alphaproteobacteria</taxon>
        <taxon>Sphingomonadales</taxon>
        <taxon>Erythrobacteraceae</taxon>
        <taxon>Altericroceibacterium</taxon>
    </lineage>
</organism>
<dbReference type="PANTHER" id="PTHR30273:SF2">
    <property type="entry name" value="PROTEIN FECR"/>
    <property type="match status" value="1"/>
</dbReference>
<keyword evidence="1" id="KW-0472">Membrane</keyword>
<keyword evidence="1" id="KW-1133">Transmembrane helix</keyword>
<gene>
    <name evidence="3" type="ORF">D6851_00935</name>
</gene>
<dbReference type="EMBL" id="RAPF01000001">
    <property type="protein sequence ID" value="RKF23096.1"/>
    <property type="molecule type" value="Genomic_DNA"/>
</dbReference>
<proteinExistence type="predicted"/>
<keyword evidence="4" id="KW-1185">Reference proteome</keyword>
<name>A0A420EQX5_9SPHN</name>
<comment type="caution">
    <text evidence="3">The sequence shown here is derived from an EMBL/GenBank/DDBJ whole genome shotgun (WGS) entry which is preliminary data.</text>
</comment>
<dbReference type="Proteomes" id="UP000284395">
    <property type="component" value="Unassembled WGS sequence"/>
</dbReference>
<dbReference type="AlphaFoldDB" id="A0A420EQX5"/>